<comment type="caution">
    <text evidence="1">The sequence shown here is derived from an EMBL/GenBank/DDBJ whole genome shotgun (WGS) entry which is preliminary data.</text>
</comment>
<dbReference type="Proteomes" id="UP000886886">
    <property type="component" value="Unassembled WGS sequence"/>
</dbReference>
<dbReference type="CDD" id="cd00093">
    <property type="entry name" value="HTH_XRE"/>
    <property type="match status" value="1"/>
</dbReference>
<dbReference type="InterPro" id="IPR001387">
    <property type="entry name" value="Cro/C1-type_HTH"/>
</dbReference>
<proteinExistence type="predicted"/>
<dbReference type="InterPro" id="IPR010982">
    <property type="entry name" value="Lambda_DNA-bd_dom_sf"/>
</dbReference>
<reference evidence="1" key="1">
    <citation type="submission" date="2020-10" db="EMBL/GenBank/DDBJ databases">
        <authorList>
            <person name="Gilroy R."/>
        </authorList>
    </citation>
    <scope>NUCLEOTIDE SEQUENCE</scope>
    <source>
        <strain evidence="1">ChiSjej3B21-11622</strain>
    </source>
</reference>
<evidence type="ECO:0000313" key="2">
    <source>
        <dbReference type="Proteomes" id="UP000886886"/>
    </source>
</evidence>
<gene>
    <name evidence="1" type="ORF">IAB26_05470</name>
</gene>
<dbReference type="Gene3D" id="1.10.260.40">
    <property type="entry name" value="lambda repressor-like DNA-binding domains"/>
    <property type="match status" value="1"/>
</dbReference>
<dbReference type="GO" id="GO:0003677">
    <property type="term" value="F:DNA binding"/>
    <property type="evidence" value="ECO:0007669"/>
    <property type="project" value="InterPro"/>
</dbReference>
<dbReference type="SUPFAM" id="SSF47413">
    <property type="entry name" value="lambda repressor-like DNA-binding domains"/>
    <property type="match status" value="1"/>
</dbReference>
<evidence type="ECO:0000313" key="1">
    <source>
        <dbReference type="EMBL" id="HIQ95996.1"/>
    </source>
</evidence>
<dbReference type="AlphaFoldDB" id="A0A9D0ZUA4"/>
<accession>A0A9D0ZUA4</accession>
<name>A0A9D0ZUA4_9FIRM</name>
<sequence>MKPRKKELGDRNLIGANVTRLRKLYHISQKELAINMQLLGVDINLSSLSKLEGQERAATDKEVLAIARTFGIYVDDLFKNPG</sequence>
<organism evidence="1 2">
    <name type="scientific">Candidatus Limivivens merdigallinarum</name>
    <dbReference type="NCBI Taxonomy" id="2840859"/>
    <lineage>
        <taxon>Bacteria</taxon>
        <taxon>Bacillati</taxon>
        <taxon>Bacillota</taxon>
        <taxon>Clostridia</taxon>
        <taxon>Lachnospirales</taxon>
        <taxon>Lachnospiraceae</taxon>
        <taxon>Lachnospiraceae incertae sedis</taxon>
        <taxon>Candidatus Limivivens</taxon>
    </lineage>
</organism>
<protein>
    <submittedName>
        <fullName evidence="1">Helix-turn-helix transcriptional regulator</fullName>
    </submittedName>
</protein>
<reference evidence="1" key="2">
    <citation type="journal article" date="2021" name="PeerJ">
        <title>Extensive microbial diversity within the chicken gut microbiome revealed by metagenomics and culture.</title>
        <authorList>
            <person name="Gilroy R."/>
            <person name="Ravi A."/>
            <person name="Getino M."/>
            <person name="Pursley I."/>
            <person name="Horton D.L."/>
            <person name="Alikhan N.F."/>
            <person name="Baker D."/>
            <person name="Gharbi K."/>
            <person name="Hall N."/>
            <person name="Watson M."/>
            <person name="Adriaenssens E.M."/>
            <person name="Foster-Nyarko E."/>
            <person name="Jarju S."/>
            <person name="Secka A."/>
            <person name="Antonio M."/>
            <person name="Oren A."/>
            <person name="Chaudhuri R.R."/>
            <person name="La Ragione R."/>
            <person name="Hildebrand F."/>
            <person name="Pallen M.J."/>
        </authorList>
    </citation>
    <scope>NUCLEOTIDE SEQUENCE</scope>
    <source>
        <strain evidence="1">ChiSjej3B21-11622</strain>
    </source>
</reference>
<dbReference type="EMBL" id="DVFT01000081">
    <property type="protein sequence ID" value="HIQ95996.1"/>
    <property type="molecule type" value="Genomic_DNA"/>
</dbReference>